<keyword evidence="1" id="KW-1133">Transmembrane helix</keyword>
<dbReference type="EMBL" id="WTYA01000013">
    <property type="protein sequence ID" value="MXP29950.1"/>
    <property type="molecule type" value="Genomic_DNA"/>
</dbReference>
<evidence type="ECO:0000313" key="3">
    <source>
        <dbReference type="Proteomes" id="UP000439780"/>
    </source>
</evidence>
<evidence type="ECO:0000256" key="1">
    <source>
        <dbReference type="SAM" id="Phobius"/>
    </source>
</evidence>
<proteinExistence type="predicted"/>
<name>A0A845AI68_9SPHN</name>
<evidence type="ECO:0000313" key="2">
    <source>
        <dbReference type="EMBL" id="MXP29950.1"/>
    </source>
</evidence>
<organism evidence="2 3">
    <name type="scientific">Qipengyuania algicida</name>
    <dbReference type="NCBI Taxonomy" id="1836209"/>
    <lineage>
        <taxon>Bacteria</taxon>
        <taxon>Pseudomonadati</taxon>
        <taxon>Pseudomonadota</taxon>
        <taxon>Alphaproteobacteria</taxon>
        <taxon>Sphingomonadales</taxon>
        <taxon>Erythrobacteraceae</taxon>
        <taxon>Qipengyuania</taxon>
    </lineage>
</organism>
<gene>
    <name evidence="2" type="ORF">GRI58_14150</name>
</gene>
<sequence length="55" mass="5981">MIEANIRDYTLTVSLVVEGIAALIVTFAVAEAIVRLLLDARFRQTPIAISHAGKE</sequence>
<dbReference type="AlphaFoldDB" id="A0A845AI68"/>
<keyword evidence="3" id="KW-1185">Reference proteome</keyword>
<comment type="caution">
    <text evidence="2">The sequence shown here is derived from an EMBL/GenBank/DDBJ whole genome shotgun (WGS) entry which is preliminary data.</text>
</comment>
<reference evidence="2 3" key="1">
    <citation type="submission" date="2019-12" db="EMBL/GenBank/DDBJ databases">
        <title>Genomic-based taxomic classification of the family Erythrobacteraceae.</title>
        <authorList>
            <person name="Xu L."/>
        </authorList>
    </citation>
    <scope>NUCLEOTIDE SEQUENCE [LARGE SCALE GENOMIC DNA]</scope>
    <source>
        <strain evidence="2 3">KEMB 9005-328</strain>
    </source>
</reference>
<keyword evidence="1" id="KW-0812">Transmembrane</keyword>
<accession>A0A845AI68</accession>
<keyword evidence="1" id="KW-0472">Membrane</keyword>
<protein>
    <submittedName>
        <fullName evidence="2">Uncharacterized protein</fullName>
    </submittedName>
</protein>
<dbReference type="Proteomes" id="UP000439780">
    <property type="component" value="Unassembled WGS sequence"/>
</dbReference>
<feature type="transmembrane region" description="Helical" evidence="1">
    <location>
        <begin position="20"/>
        <end position="38"/>
    </location>
</feature>
<dbReference type="RefSeq" id="WP_160754250.1">
    <property type="nucleotide sequence ID" value="NZ_WTYA01000013.1"/>
</dbReference>